<dbReference type="STRING" id="2018661.A0A2A2L1Y9"/>
<evidence type="ECO:0000256" key="2">
    <source>
        <dbReference type="SAM" id="Phobius"/>
    </source>
</evidence>
<dbReference type="Proteomes" id="UP000218231">
    <property type="component" value="Unassembled WGS sequence"/>
</dbReference>
<keyword evidence="2" id="KW-0812">Transmembrane</keyword>
<dbReference type="EMBL" id="LIAE01007317">
    <property type="protein sequence ID" value="PAV80097.1"/>
    <property type="molecule type" value="Genomic_DNA"/>
</dbReference>
<protein>
    <submittedName>
        <fullName evidence="3">Uncharacterized protein</fullName>
    </submittedName>
</protein>
<proteinExistence type="predicted"/>
<dbReference type="AlphaFoldDB" id="A0A2A2L1Y9"/>
<evidence type="ECO:0000256" key="1">
    <source>
        <dbReference type="SAM" id="MobiDB-lite"/>
    </source>
</evidence>
<feature type="transmembrane region" description="Helical" evidence="2">
    <location>
        <begin position="6"/>
        <end position="29"/>
    </location>
</feature>
<keyword evidence="4" id="KW-1185">Reference proteome</keyword>
<comment type="caution">
    <text evidence="3">The sequence shown here is derived from an EMBL/GenBank/DDBJ whole genome shotgun (WGS) entry which is preliminary data.</text>
</comment>
<evidence type="ECO:0000313" key="3">
    <source>
        <dbReference type="EMBL" id="PAV80097.1"/>
    </source>
</evidence>
<keyword evidence="2" id="KW-1133">Transmembrane helix</keyword>
<accession>A0A2A2L1Y9</accession>
<organism evidence="3 4">
    <name type="scientific">Diploscapter pachys</name>
    <dbReference type="NCBI Taxonomy" id="2018661"/>
    <lineage>
        <taxon>Eukaryota</taxon>
        <taxon>Metazoa</taxon>
        <taxon>Ecdysozoa</taxon>
        <taxon>Nematoda</taxon>
        <taxon>Chromadorea</taxon>
        <taxon>Rhabditida</taxon>
        <taxon>Rhabditina</taxon>
        <taxon>Rhabditomorpha</taxon>
        <taxon>Rhabditoidea</taxon>
        <taxon>Rhabditidae</taxon>
        <taxon>Diploscapter</taxon>
    </lineage>
</organism>
<evidence type="ECO:0000313" key="4">
    <source>
        <dbReference type="Proteomes" id="UP000218231"/>
    </source>
</evidence>
<reference evidence="3 4" key="1">
    <citation type="journal article" date="2017" name="Curr. Biol.">
        <title>Genome architecture and evolution of a unichromosomal asexual nematode.</title>
        <authorList>
            <person name="Fradin H."/>
            <person name="Zegar C."/>
            <person name="Gutwein M."/>
            <person name="Lucas J."/>
            <person name="Kovtun M."/>
            <person name="Corcoran D."/>
            <person name="Baugh L.R."/>
            <person name="Kiontke K."/>
            <person name="Gunsalus K."/>
            <person name="Fitch D.H."/>
            <person name="Piano F."/>
        </authorList>
    </citation>
    <scope>NUCLEOTIDE SEQUENCE [LARGE SCALE GENOMIC DNA]</scope>
    <source>
        <strain evidence="3">PF1309</strain>
    </source>
</reference>
<gene>
    <name evidence="3" type="ORF">WR25_11845</name>
</gene>
<sequence length="282" mass="31105">MNLPPWTSKFIAAGIAIVIFLTVAVMYWWDQYEKSKSYYGKTDSMGPEEQEAEHERDTIAFGANRDLFYLERDESAQGGGVKWRVLQKRKRVRFLTPAGTVTAANSGANSAVIGIMASATPKPPLADSKSPTQTVQAVVLKDSTVRAAELIAILTTTEIPDSVKHERRLKAEYIMETILMTLERMLEKPIVVQGHLRDVGWIIKGSEADGTGDFTMLMLIQVMMPVEINVVCFSVVMQSAVSVQQIPSAPSRSSGEAVSKKNRLLAPDMTQPVTKTKDISKK</sequence>
<keyword evidence="2" id="KW-0472">Membrane</keyword>
<name>A0A2A2L1Y9_9BILA</name>
<feature type="region of interest" description="Disordered" evidence="1">
    <location>
        <begin position="248"/>
        <end position="282"/>
    </location>
</feature>